<dbReference type="OrthoDB" id="10590593at2759"/>
<organism evidence="4 5">
    <name type="scientific">Hemibagrus wyckioides</name>
    <dbReference type="NCBI Taxonomy" id="337641"/>
    <lineage>
        <taxon>Eukaryota</taxon>
        <taxon>Metazoa</taxon>
        <taxon>Chordata</taxon>
        <taxon>Craniata</taxon>
        <taxon>Vertebrata</taxon>
        <taxon>Euteleostomi</taxon>
        <taxon>Actinopterygii</taxon>
        <taxon>Neopterygii</taxon>
        <taxon>Teleostei</taxon>
        <taxon>Ostariophysi</taxon>
        <taxon>Siluriformes</taxon>
        <taxon>Bagridae</taxon>
        <taxon>Hemibagrus</taxon>
    </lineage>
</organism>
<dbReference type="PROSITE" id="PS50015">
    <property type="entry name" value="SAP_B"/>
    <property type="match status" value="1"/>
</dbReference>
<dbReference type="InterPro" id="IPR011001">
    <property type="entry name" value="Saposin-like"/>
</dbReference>
<evidence type="ECO:0000259" key="3">
    <source>
        <dbReference type="PROSITE" id="PS50015"/>
    </source>
</evidence>
<dbReference type="InterPro" id="IPR008139">
    <property type="entry name" value="SaposinB_dom"/>
</dbReference>
<gene>
    <name evidence="4" type="ORF">KOW79_008617</name>
</gene>
<name>A0A9D3NTD4_9TELE</name>
<feature type="domain" description="Saposin B-type" evidence="3">
    <location>
        <begin position="171"/>
        <end position="245"/>
    </location>
</feature>
<evidence type="ECO:0000256" key="1">
    <source>
        <dbReference type="ARBA" id="ARBA00023157"/>
    </source>
</evidence>
<keyword evidence="1" id="KW-1015">Disulfide bond</keyword>
<reference evidence="4 5" key="1">
    <citation type="submission" date="2021-06" db="EMBL/GenBank/DDBJ databases">
        <title>Chromosome-level genome assembly of the red-tail catfish (Hemibagrus wyckioides).</title>
        <authorList>
            <person name="Shao F."/>
        </authorList>
    </citation>
    <scope>NUCLEOTIDE SEQUENCE [LARGE SCALE GENOMIC DNA]</scope>
    <source>
        <strain evidence="4">EC202008001</strain>
        <tissue evidence="4">Blood</tissue>
    </source>
</reference>
<keyword evidence="2" id="KW-0732">Signal</keyword>
<dbReference type="AlphaFoldDB" id="A0A9D3NTD4"/>
<accession>A0A9D3NTD4</accession>
<evidence type="ECO:0000256" key="2">
    <source>
        <dbReference type="SAM" id="SignalP"/>
    </source>
</evidence>
<dbReference type="EMBL" id="JAHKSW010000009">
    <property type="protein sequence ID" value="KAG7328673.1"/>
    <property type="molecule type" value="Genomic_DNA"/>
</dbReference>
<dbReference type="Proteomes" id="UP000824219">
    <property type="component" value="Linkage Group LG09"/>
</dbReference>
<evidence type="ECO:0000313" key="4">
    <source>
        <dbReference type="EMBL" id="KAG7328673.1"/>
    </source>
</evidence>
<protein>
    <recommendedName>
        <fullName evidence="3">Saposin B-type domain-containing protein</fullName>
    </recommendedName>
</protein>
<feature type="signal peptide" evidence="2">
    <location>
        <begin position="1"/>
        <end position="21"/>
    </location>
</feature>
<sequence length="245" mass="28181">MSPLILLGFLLFCSVVADTWAVPHEPSLKNKTEEKLLMRSDGSPLKDDDKNKKGMRCLVCRHFMRKTMPSVSRNLRKKLEAACHNFADFHLKYCMKKALELHRKVMEFIFPKKNPKLANMSSVILLGFLLTISVVFAEHGGFSNSSHIMTDQHDGILNIAAFTAPPKWQKNPIVCCTCQDFVKITKPKTDLKMQLKINKFCNMFTQRVKIKCLQIGAKLKRKIVEKIFPGKIPRDTCRKFKLCMY</sequence>
<evidence type="ECO:0000313" key="5">
    <source>
        <dbReference type="Proteomes" id="UP000824219"/>
    </source>
</evidence>
<proteinExistence type="predicted"/>
<keyword evidence="5" id="KW-1185">Reference proteome</keyword>
<comment type="caution">
    <text evidence="4">The sequence shown here is derived from an EMBL/GenBank/DDBJ whole genome shotgun (WGS) entry which is preliminary data.</text>
</comment>
<dbReference type="SUPFAM" id="SSF47862">
    <property type="entry name" value="Saposin"/>
    <property type="match status" value="1"/>
</dbReference>
<feature type="chain" id="PRO_5039116885" description="Saposin B-type domain-containing protein" evidence="2">
    <location>
        <begin position="22"/>
        <end position="245"/>
    </location>
</feature>